<protein>
    <submittedName>
        <fullName evidence="2">Dimethlysulfonioproprionate lyase</fullName>
    </submittedName>
</protein>
<dbReference type="InterPro" id="IPR001920">
    <property type="entry name" value="Asp/Glu_race"/>
</dbReference>
<keyword evidence="3" id="KW-1185">Reference proteome</keyword>
<dbReference type="InterPro" id="IPR036388">
    <property type="entry name" value="WH-like_DNA-bd_sf"/>
</dbReference>
<dbReference type="AlphaFoldDB" id="A0A9N8F2Q5"/>
<dbReference type="Gene3D" id="1.10.10.10">
    <property type="entry name" value="Winged helix-like DNA-binding domain superfamily/Winged helix DNA-binding domain"/>
    <property type="match status" value="1"/>
</dbReference>
<dbReference type="Pfam" id="PF00610">
    <property type="entry name" value="DEP"/>
    <property type="match status" value="1"/>
</dbReference>
<proteinExistence type="predicted"/>
<gene>
    <name evidence="2" type="ORF">SEMRO_2472_G328650.1</name>
</gene>
<name>A0A9N8F2Q5_9STRA</name>
<evidence type="ECO:0000313" key="3">
    <source>
        <dbReference type="Proteomes" id="UP001153069"/>
    </source>
</evidence>
<comment type="caution">
    <text evidence="2">The sequence shown here is derived from an EMBL/GenBank/DDBJ whole genome shotgun (WGS) entry which is preliminary data.</text>
</comment>
<dbReference type="CDD" id="cd04371">
    <property type="entry name" value="DEP"/>
    <property type="match status" value="1"/>
</dbReference>
<evidence type="ECO:0000259" key="1">
    <source>
        <dbReference type="PROSITE" id="PS50186"/>
    </source>
</evidence>
<dbReference type="SUPFAM" id="SSF46785">
    <property type="entry name" value="Winged helix' DNA-binding domain"/>
    <property type="match status" value="1"/>
</dbReference>
<dbReference type="Gene3D" id="3.40.50.1860">
    <property type="match status" value="1"/>
</dbReference>
<organism evidence="2 3">
    <name type="scientific">Seminavis robusta</name>
    <dbReference type="NCBI Taxonomy" id="568900"/>
    <lineage>
        <taxon>Eukaryota</taxon>
        <taxon>Sar</taxon>
        <taxon>Stramenopiles</taxon>
        <taxon>Ochrophyta</taxon>
        <taxon>Bacillariophyta</taxon>
        <taxon>Bacillariophyceae</taxon>
        <taxon>Bacillariophycidae</taxon>
        <taxon>Naviculales</taxon>
        <taxon>Naviculaceae</taxon>
        <taxon>Seminavis</taxon>
    </lineage>
</organism>
<sequence length="563" mass="63241">MPRRASVVAHHQHSLSLAQTIRSAIHDGAKLFNDGKKKECYELYLATAYGGLSQQTMHAMHAHNRVEGAVETMGHQHDKYTDAQSEKIRELLTKATVDANVVASKEDYGEAAWVIRRAFDLILKMTKRASKASELKPAKTGGETQDDVSFITISDGATEREQAETLSGLCNKMADILDIGNHKYRLTTYPDTFVGKEAVTKLVKTNLCTSREDAVKKLNKLMKYGLIYHVTKEHKFKDEPLFYKLTASTDLRFELDKFGTKTNTLEGEELVHYATLLGRFKSFHKHPSLGVLRLDYDYPPAAGDIDHPDSYDYPVYYRVVPGLTFEMCQSGVLSAEVGAAFDDAVLWLAIHKDVSVISGDCGFMFWFVERCRKIASKKIISLSPLMQLPIMVAACAPKDKILVLTANGKSLDPMHDLIKRQCGIDGQNTQFIIVGCENVPHFGVEVAKGLQVDVDKACPGIVELAKEMVRDHPDTRMILMECTELPPYSDAVREATRLPVWDAITNCNFFMQGFLDSVNFGLNGWYEEWDGIQEEYVLGQNLNDTQRLQCVWCRNNELNYAGK</sequence>
<dbReference type="InterPro" id="IPR036390">
    <property type="entry name" value="WH_DNA-bd_sf"/>
</dbReference>
<keyword evidence="2" id="KW-0456">Lyase</keyword>
<dbReference type="PROSITE" id="PS50186">
    <property type="entry name" value="DEP"/>
    <property type="match status" value="1"/>
</dbReference>
<dbReference type="EMBL" id="CAICTM010002470">
    <property type="protein sequence ID" value="CAB9529340.1"/>
    <property type="molecule type" value="Genomic_DNA"/>
</dbReference>
<reference evidence="2" key="1">
    <citation type="submission" date="2020-06" db="EMBL/GenBank/DDBJ databases">
        <authorList>
            <consortium name="Plant Systems Biology data submission"/>
        </authorList>
    </citation>
    <scope>NUCLEOTIDE SEQUENCE</scope>
    <source>
        <strain evidence="2">D6</strain>
    </source>
</reference>
<feature type="domain" description="DEP" evidence="1">
    <location>
        <begin position="165"/>
        <end position="247"/>
    </location>
</feature>
<dbReference type="GO" id="GO:0035556">
    <property type="term" value="P:intracellular signal transduction"/>
    <property type="evidence" value="ECO:0007669"/>
    <property type="project" value="InterPro"/>
</dbReference>
<dbReference type="SMART" id="SM00049">
    <property type="entry name" value="DEP"/>
    <property type="match status" value="1"/>
</dbReference>
<dbReference type="GO" id="GO:0016855">
    <property type="term" value="F:racemase and epimerase activity, acting on amino acids and derivatives"/>
    <property type="evidence" value="ECO:0007669"/>
    <property type="project" value="InterPro"/>
</dbReference>
<dbReference type="InterPro" id="IPR000591">
    <property type="entry name" value="DEP_dom"/>
</dbReference>
<accession>A0A9N8F2Q5</accession>
<dbReference type="OrthoDB" id="412093at2759"/>
<dbReference type="GO" id="GO:0016829">
    <property type="term" value="F:lyase activity"/>
    <property type="evidence" value="ECO:0007669"/>
    <property type="project" value="UniProtKB-KW"/>
</dbReference>
<dbReference type="Proteomes" id="UP001153069">
    <property type="component" value="Unassembled WGS sequence"/>
</dbReference>
<evidence type="ECO:0000313" key="2">
    <source>
        <dbReference type="EMBL" id="CAB9529340.1"/>
    </source>
</evidence>